<evidence type="ECO:0000313" key="2">
    <source>
        <dbReference type="Proteomes" id="UP001056255"/>
    </source>
</evidence>
<evidence type="ECO:0000313" key="1">
    <source>
        <dbReference type="EMBL" id="USH04365.1"/>
    </source>
</evidence>
<dbReference type="RefSeq" id="WP_251880091.1">
    <property type="nucleotide sequence ID" value="NZ_CP082276.1"/>
</dbReference>
<gene>
    <name evidence="1" type="ORF">K6Q96_21755</name>
</gene>
<name>A0ABY4WZF7_9GAMM</name>
<proteinExistence type="predicted"/>
<dbReference type="EMBL" id="CP082276">
    <property type="protein sequence ID" value="USH04365.1"/>
    <property type="molecule type" value="Genomic_DNA"/>
</dbReference>
<organism evidence="1 2">
    <name type="scientific">Grimontia kaedaensis</name>
    <dbReference type="NCBI Taxonomy" id="2872157"/>
    <lineage>
        <taxon>Bacteria</taxon>
        <taxon>Pseudomonadati</taxon>
        <taxon>Pseudomonadota</taxon>
        <taxon>Gammaproteobacteria</taxon>
        <taxon>Vibrionales</taxon>
        <taxon>Vibrionaceae</taxon>
        <taxon>Grimontia</taxon>
    </lineage>
</organism>
<dbReference type="Proteomes" id="UP001056255">
    <property type="component" value="Chromosome II"/>
</dbReference>
<reference evidence="1" key="1">
    <citation type="submission" date="2021-08" db="EMBL/GenBank/DDBJ databases">
        <authorList>
            <person name="Sakaguchi M."/>
            <person name="Kikuchi T."/>
            <person name="Urbanczyk H."/>
        </authorList>
    </citation>
    <scope>NUCLEOTIDE SEQUENCE</scope>
    <source>
        <strain evidence="1">020920N</strain>
    </source>
</reference>
<sequence length="231" mass="26520">MNLYKFQTVNDYSMSALSELSLYFARTEQLNDPTENMFCLLDPNEHDKYSPDLSTLGNMGVLSMAFGEQSKVEESPFMWAHYGNELKGFCLMFDYKLFNESKGDSLVKVGPVKYVNFPRLLSGENLINEGSGLEDVAGVDFKKRNLERIYNTCFFYKPAEFQCEREYRFLSSNSGLKKYKPSALLSVIIGERMSDKDKDRLITNLNALGFTNNLKLAKTKENSFKIHITQF</sequence>
<accession>A0ABY4WZF7</accession>
<dbReference type="InterPro" id="IPR021352">
    <property type="entry name" value="DUF2971"/>
</dbReference>
<protein>
    <submittedName>
        <fullName evidence="1">DUF2971 domain-containing protein</fullName>
    </submittedName>
</protein>
<keyword evidence="2" id="KW-1185">Reference proteome</keyword>
<dbReference type="Pfam" id="PF11185">
    <property type="entry name" value="DUF2971"/>
    <property type="match status" value="1"/>
</dbReference>